<organism evidence="6 7">
    <name type="scientific">Bordetella genomosp. 6</name>
    <dbReference type="NCBI Taxonomy" id="463024"/>
    <lineage>
        <taxon>Bacteria</taxon>
        <taxon>Pseudomonadati</taxon>
        <taxon>Pseudomonadota</taxon>
        <taxon>Betaproteobacteria</taxon>
        <taxon>Burkholderiales</taxon>
        <taxon>Alcaligenaceae</taxon>
        <taxon>Bordetella</taxon>
    </lineage>
</organism>
<dbReference type="SUPFAM" id="SSF51735">
    <property type="entry name" value="NAD(P)-binding Rossmann-fold domains"/>
    <property type="match status" value="1"/>
</dbReference>
<reference evidence="6 7" key="1">
    <citation type="submission" date="2017-05" db="EMBL/GenBank/DDBJ databases">
        <title>Complete and WGS of Bordetella genogroups.</title>
        <authorList>
            <person name="Spilker T."/>
            <person name="Lipuma J."/>
        </authorList>
    </citation>
    <scope>NUCLEOTIDE SEQUENCE [LARGE SCALE GENOMIC DNA]</scope>
    <source>
        <strain evidence="6 7">AU3139</strain>
    </source>
</reference>
<dbReference type="InterPro" id="IPR006140">
    <property type="entry name" value="D-isomer_DH_NAD-bd"/>
</dbReference>
<evidence type="ECO:0000256" key="3">
    <source>
        <dbReference type="RuleBase" id="RU003719"/>
    </source>
</evidence>
<name>A0ABX4F7P6_9BORD</name>
<dbReference type="PANTHER" id="PTHR10996:SF178">
    <property type="entry name" value="2-HYDROXYACID DEHYDROGENASE YGL185C-RELATED"/>
    <property type="match status" value="1"/>
</dbReference>
<dbReference type="InterPro" id="IPR036291">
    <property type="entry name" value="NAD(P)-bd_dom_sf"/>
</dbReference>
<evidence type="ECO:0000313" key="6">
    <source>
        <dbReference type="EMBL" id="OZI70334.1"/>
    </source>
</evidence>
<dbReference type="SUPFAM" id="SSF52283">
    <property type="entry name" value="Formate/glycerate dehydrogenase catalytic domain-like"/>
    <property type="match status" value="1"/>
</dbReference>
<dbReference type="RefSeq" id="WP_033467434.1">
    <property type="nucleotide sequence ID" value="NZ_NEVV01000007.1"/>
</dbReference>
<keyword evidence="7" id="KW-1185">Reference proteome</keyword>
<feature type="domain" description="D-isomer specific 2-hydroxyacid dehydrogenase NAD-binding" evidence="5">
    <location>
        <begin position="121"/>
        <end position="295"/>
    </location>
</feature>
<proteinExistence type="inferred from homology"/>
<accession>A0ABX4F7P6</accession>
<evidence type="ECO:0000313" key="7">
    <source>
        <dbReference type="Proteomes" id="UP000216524"/>
    </source>
</evidence>
<keyword evidence="1 3" id="KW-0560">Oxidoreductase</keyword>
<evidence type="ECO:0000259" key="5">
    <source>
        <dbReference type="Pfam" id="PF02826"/>
    </source>
</evidence>
<dbReference type="PANTHER" id="PTHR10996">
    <property type="entry name" value="2-HYDROXYACID DEHYDROGENASE-RELATED"/>
    <property type="match status" value="1"/>
</dbReference>
<feature type="domain" description="D-isomer specific 2-hydroxyacid dehydrogenase catalytic" evidence="4">
    <location>
        <begin position="43"/>
        <end position="326"/>
    </location>
</feature>
<dbReference type="Gene3D" id="3.40.50.720">
    <property type="entry name" value="NAD(P)-binding Rossmann-like Domain"/>
    <property type="match status" value="2"/>
</dbReference>
<comment type="caution">
    <text evidence="6">The sequence shown here is derived from an EMBL/GenBank/DDBJ whole genome shotgun (WGS) entry which is preliminary data.</text>
</comment>
<comment type="similarity">
    <text evidence="3">Belongs to the D-isomer specific 2-hydroxyacid dehydrogenase family.</text>
</comment>
<dbReference type="CDD" id="cd12156">
    <property type="entry name" value="HPPR"/>
    <property type="match status" value="1"/>
</dbReference>
<gene>
    <name evidence="6" type="ORF">CAL23_22455</name>
</gene>
<evidence type="ECO:0000256" key="1">
    <source>
        <dbReference type="ARBA" id="ARBA00023002"/>
    </source>
</evidence>
<dbReference type="Proteomes" id="UP000216524">
    <property type="component" value="Unassembled WGS sequence"/>
</dbReference>
<dbReference type="InterPro" id="IPR050223">
    <property type="entry name" value="D-isomer_2-hydroxyacid_DH"/>
</dbReference>
<dbReference type="EMBL" id="NEVV01000007">
    <property type="protein sequence ID" value="OZI70334.1"/>
    <property type="molecule type" value="Genomic_DNA"/>
</dbReference>
<evidence type="ECO:0000259" key="4">
    <source>
        <dbReference type="Pfam" id="PF00389"/>
    </source>
</evidence>
<protein>
    <submittedName>
        <fullName evidence="6">Hydroxyacid dehydrogenase</fullName>
    </submittedName>
</protein>
<dbReference type="InterPro" id="IPR006139">
    <property type="entry name" value="D-isomer_2_OHA_DH_cat_dom"/>
</dbReference>
<evidence type="ECO:0000256" key="2">
    <source>
        <dbReference type="ARBA" id="ARBA00023027"/>
    </source>
</evidence>
<keyword evidence="2" id="KW-0520">NAD</keyword>
<dbReference type="Pfam" id="PF02826">
    <property type="entry name" value="2-Hacid_dh_C"/>
    <property type="match status" value="1"/>
</dbReference>
<sequence>MPDPRPSPAGGQTAAIDVLMVGPLLPALADQVRQRYRAHHWWEAADPARLLAEHGERIRAIVTTARFGATRALIESLPRLEVIVSFGVGLDPIDMDAARERGIVVTNTPGVLEDCVADTAMSLVLSVSRRICELDRFVRSGGWRAATPPLGRRLAGRCCGILGLGSIGLKIARRAEAFGMEVAYHNRRPRQDAPAHYRYCPDLPTLAAHSAFLVLAVPGSAQTHRLVGAAILDALGPDGVLINVARGSVVDEAALVDALRDGRLGGAGLDVYQNEPEVPAALCAMDNVVLLPHVGGSTVETRQAMAQLFMRNLDGWFERRQPATPVT</sequence>
<dbReference type="Pfam" id="PF00389">
    <property type="entry name" value="2-Hacid_dh"/>
    <property type="match status" value="1"/>
</dbReference>